<dbReference type="STRING" id="1513793.SAMN06296036_116109"/>
<dbReference type="InterPro" id="IPR018958">
    <property type="entry name" value="Knr4/Smi1-like_dom"/>
</dbReference>
<evidence type="ECO:0000313" key="3">
    <source>
        <dbReference type="Proteomes" id="UP000192907"/>
    </source>
</evidence>
<dbReference type="EMBL" id="FWZT01000016">
    <property type="protein sequence ID" value="SMF53232.1"/>
    <property type="molecule type" value="Genomic_DNA"/>
</dbReference>
<dbReference type="Gene3D" id="3.40.1580.10">
    <property type="entry name" value="SMI1/KNR4-like"/>
    <property type="match status" value="1"/>
</dbReference>
<accession>A0A1Y6C9M3</accession>
<evidence type="ECO:0000259" key="1">
    <source>
        <dbReference type="SMART" id="SM00860"/>
    </source>
</evidence>
<feature type="domain" description="Knr4/Smi1-like" evidence="1">
    <location>
        <begin position="28"/>
        <end position="145"/>
    </location>
</feature>
<dbReference type="Pfam" id="PF14567">
    <property type="entry name" value="SUKH_5"/>
    <property type="match status" value="1"/>
</dbReference>
<keyword evidence="3" id="KW-1185">Reference proteome</keyword>
<protein>
    <submittedName>
        <fullName evidence="2">SMI1-KNR4 cell-wall</fullName>
    </submittedName>
</protein>
<evidence type="ECO:0000313" key="2">
    <source>
        <dbReference type="EMBL" id="SMF53232.1"/>
    </source>
</evidence>
<dbReference type="SUPFAM" id="SSF160631">
    <property type="entry name" value="SMI1/KNR4-like"/>
    <property type="match status" value="1"/>
</dbReference>
<dbReference type="Proteomes" id="UP000192907">
    <property type="component" value="Unassembled WGS sequence"/>
</dbReference>
<dbReference type="InterPro" id="IPR037883">
    <property type="entry name" value="Knr4/Smi1-like_sf"/>
</dbReference>
<name>A0A1Y6C9M3_9BACT</name>
<dbReference type="RefSeq" id="WP_132321702.1">
    <property type="nucleotide sequence ID" value="NZ_FWZT01000016.1"/>
</dbReference>
<proteinExistence type="predicted"/>
<dbReference type="AlphaFoldDB" id="A0A1Y6C9M3"/>
<dbReference type="OrthoDB" id="4103969at2"/>
<sequence>MAFDKAKIENLVAEVRKAGLEVDLSPAGASTESLLEVESKLGVTLPDDFKTFLREYGNIHVSGSYIAGVFNDDLTEESEGTVIFETLRFREDSRTDPRPSFLVLSCEGNEWYMGIDTKDGRVLGYDALSQEFTEQYTDFFEYLKSFLIDLV</sequence>
<organism evidence="2 3">
    <name type="scientific">Pseudobacteriovorax antillogorgiicola</name>
    <dbReference type="NCBI Taxonomy" id="1513793"/>
    <lineage>
        <taxon>Bacteria</taxon>
        <taxon>Pseudomonadati</taxon>
        <taxon>Bdellovibrionota</taxon>
        <taxon>Oligoflexia</taxon>
        <taxon>Oligoflexales</taxon>
        <taxon>Pseudobacteriovoracaceae</taxon>
        <taxon>Pseudobacteriovorax</taxon>
    </lineage>
</organism>
<gene>
    <name evidence="2" type="ORF">SAMN06296036_116109</name>
</gene>
<reference evidence="3" key="1">
    <citation type="submission" date="2017-04" db="EMBL/GenBank/DDBJ databases">
        <authorList>
            <person name="Varghese N."/>
            <person name="Submissions S."/>
        </authorList>
    </citation>
    <scope>NUCLEOTIDE SEQUENCE [LARGE SCALE GENOMIC DNA]</scope>
    <source>
        <strain evidence="3">RKEM611</strain>
    </source>
</reference>
<dbReference type="SMART" id="SM00860">
    <property type="entry name" value="SMI1_KNR4"/>
    <property type="match status" value="1"/>
</dbReference>